<evidence type="ECO:0000256" key="7">
    <source>
        <dbReference type="ARBA" id="ARBA00035120"/>
    </source>
</evidence>
<evidence type="ECO:0000313" key="10">
    <source>
        <dbReference type="EMBL" id="CAG8482123.1"/>
    </source>
</evidence>
<keyword evidence="11" id="KW-1185">Reference proteome</keyword>
<proteinExistence type="inferred from homology"/>
<comment type="subcellular location">
    <subcellularLocation>
        <location evidence="2">Cell membrane</location>
        <topology evidence="2">Multi-pass membrane protein</topology>
    </subcellularLocation>
</comment>
<dbReference type="AlphaFoldDB" id="A0A9N8WG14"/>
<evidence type="ECO:0000256" key="9">
    <source>
        <dbReference type="SAM" id="Phobius"/>
    </source>
</evidence>
<name>A0A9N8WG14_9GLOM</name>
<keyword evidence="4 9" id="KW-0812">Transmembrane</keyword>
<feature type="transmembrane region" description="Helical" evidence="9">
    <location>
        <begin position="132"/>
        <end position="158"/>
    </location>
</feature>
<evidence type="ECO:0000256" key="3">
    <source>
        <dbReference type="ARBA" id="ARBA00022475"/>
    </source>
</evidence>
<keyword evidence="6 9" id="KW-0472">Membrane</keyword>
<gene>
    <name evidence="10" type="ORF">PBRASI_LOCUS1640</name>
</gene>
<keyword evidence="3" id="KW-1003">Cell membrane</keyword>
<dbReference type="Proteomes" id="UP000789739">
    <property type="component" value="Unassembled WGS sequence"/>
</dbReference>
<reference evidence="10" key="1">
    <citation type="submission" date="2021-06" db="EMBL/GenBank/DDBJ databases">
        <authorList>
            <person name="Kallberg Y."/>
            <person name="Tangrot J."/>
            <person name="Rosling A."/>
        </authorList>
    </citation>
    <scope>NUCLEOTIDE SEQUENCE</scope>
    <source>
        <strain evidence="10">BR232B</strain>
    </source>
</reference>
<evidence type="ECO:0000313" key="11">
    <source>
        <dbReference type="Proteomes" id="UP000789739"/>
    </source>
</evidence>
<sequence>MSQPKTDEKSTQPSSSSNQSDIIEDVIEHVEMIELEMSVVPIVGLLIASSIAGVLIRVKLTELNSYPGVPVFPLLYAQFVGCLIMGICVQSKDMLFDMYYPLYVGISTGLCGSITSFSSFELATFRAVINDGIGYGIMAGLTHVMITIGMSVAAFWFGKDLTELVTSKYWKNKKKRMYKLVPMDFRKNGSKLDFGCVVIGAIVWIAAVSLAIVWGEQRPILFATVFGPVGTLCRWRLGAFNSAKTSFPLGTFAANMLGSLCISILFLLSHGSVSSVIGCDIIAGLSDGFCDDERLCEGHGAVEK</sequence>
<comment type="similarity">
    <text evidence="7">Belongs to the fluoride channel Fluc/FEX (TC 1.A.43) family.</text>
</comment>
<dbReference type="GO" id="GO:1903425">
    <property type="term" value="F:fluoride transmembrane transporter activity"/>
    <property type="evidence" value="ECO:0007669"/>
    <property type="project" value="TreeGrafter"/>
</dbReference>
<feature type="transmembrane region" description="Helical" evidence="9">
    <location>
        <begin position="100"/>
        <end position="120"/>
    </location>
</feature>
<dbReference type="OrthoDB" id="409792at2759"/>
<feature type="transmembrane region" description="Helical" evidence="9">
    <location>
        <begin position="249"/>
        <end position="268"/>
    </location>
</feature>
<dbReference type="EMBL" id="CAJVPI010000111">
    <property type="protein sequence ID" value="CAG8482123.1"/>
    <property type="molecule type" value="Genomic_DNA"/>
</dbReference>
<comment type="function">
    <text evidence="1">Fluoride channel required for the rapid expulsion of cytoplasmic fluoride.</text>
</comment>
<evidence type="ECO:0000256" key="4">
    <source>
        <dbReference type="ARBA" id="ARBA00022692"/>
    </source>
</evidence>
<dbReference type="InterPro" id="IPR003691">
    <property type="entry name" value="FluC"/>
</dbReference>
<dbReference type="GO" id="GO:0005886">
    <property type="term" value="C:plasma membrane"/>
    <property type="evidence" value="ECO:0007669"/>
    <property type="project" value="UniProtKB-SubCell"/>
</dbReference>
<dbReference type="PANTHER" id="PTHR28259">
    <property type="entry name" value="FLUORIDE EXPORT PROTEIN 1-RELATED"/>
    <property type="match status" value="1"/>
</dbReference>
<evidence type="ECO:0000256" key="8">
    <source>
        <dbReference type="ARBA" id="ARBA00035585"/>
    </source>
</evidence>
<feature type="transmembrane region" description="Helical" evidence="9">
    <location>
        <begin position="192"/>
        <end position="214"/>
    </location>
</feature>
<feature type="transmembrane region" description="Helical" evidence="9">
    <location>
        <begin position="70"/>
        <end position="88"/>
    </location>
</feature>
<dbReference type="Pfam" id="PF02537">
    <property type="entry name" value="CRCB"/>
    <property type="match status" value="2"/>
</dbReference>
<evidence type="ECO:0000256" key="5">
    <source>
        <dbReference type="ARBA" id="ARBA00022989"/>
    </source>
</evidence>
<accession>A0A9N8WG14</accession>
<evidence type="ECO:0000256" key="1">
    <source>
        <dbReference type="ARBA" id="ARBA00002598"/>
    </source>
</evidence>
<dbReference type="PANTHER" id="PTHR28259:SF1">
    <property type="entry name" value="FLUORIDE EXPORT PROTEIN 1-RELATED"/>
    <property type="match status" value="1"/>
</dbReference>
<evidence type="ECO:0000256" key="6">
    <source>
        <dbReference type="ARBA" id="ARBA00023136"/>
    </source>
</evidence>
<keyword evidence="5 9" id="KW-1133">Transmembrane helix</keyword>
<comment type="catalytic activity">
    <reaction evidence="8">
        <text>fluoride(in) = fluoride(out)</text>
        <dbReference type="Rhea" id="RHEA:76159"/>
        <dbReference type="ChEBI" id="CHEBI:17051"/>
    </reaction>
    <physiologicalReaction direction="left-to-right" evidence="8">
        <dbReference type="Rhea" id="RHEA:76160"/>
    </physiologicalReaction>
</comment>
<protein>
    <submittedName>
        <fullName evidence="10">8994_t:CDS:1</fullName>
    </submittedName>
</protein>
<evidence type="ECO:0000256" key="2">
    <source>
        <dbReference type="ARBA" id="ARBA00004651"/>
    </source>
</evidence>
<feature type="transmembrane region" description="Helical" evidence="9">
    <location>
        <begin position="39"/>
        <end position="58"/>
    </location>
</feature>
<organism evidence="10 11">
    <name type="scientific">Paraglomus brasilianum</name>
    <dbReference type="NCBI Taxonomy" id="144538"/>
    <lineage>
        <taxon>Eukaryota</taxon>
        <taxon>Fungi</taxon>
        <taxon>Fungi incertae sedis</taxon>
        <taxon>Mucoromycota</taxon>
        <taxon>Glomeromycotina</taxon>
        <taxon>Glomeromycetes</taxon>
        <taxon>Paraglomerales</taxon>
        <taxon>Paraglomeraceae</taxon>
        <taxon>Paraglomus</taxon>
    </lineage>
</organism>
<comment type="caution">
    <text evidence="10">The sequence shown here is derived from an EMBL/GenBank/DDBJ whole genome shotgun (WGS) entry which is preliminary data.</text>
</comment>